<accession>F4QBA9</accession>
<dbReference type="EMBL" id="GL883027">
    <property type="protein sequence ID" value="EGG14881.1"/>
    <property type="molecule type" value="Genomic_DNA"/>
</dbReference>
<dbReference type="KEGG" id="dfa:DFA_10754"/>
<sequence length="116" mass="13268">MTDNLTDDINEEDQDSIEFFISFSGHGFEPSVLNNAGRLLVLNIFANYRNSTLQNLHHHGQNLQVSNPPFFGPGTRVDNERHFHYASPTGLFIVLSFFQFNRKCESSSIDSTRQFI</sequence>
<dbReference type="AlphaFoldDB" id="F4QBA9"/>
<evidence type="ECO:0000313" key="2">
    <source>
        <dbReference type="Proteomes" id="UP000007797"/>
    </source>
</evidence>
<dbReference type="OrthoDB" id="10580259at2759"/>
<reference evidence="2" key="1">
    <citation type="journal article" date="2011" name="Genome Res.">
        <title>Phylogeny-wide analysis of social amoeba genomes highlights ancient origins for complex intercellular communication.</title>
        <authorList>
            <person name="Heidel A.J."/>
            <person name="Lawal H.M."/>
            <person name="Felder M."/>
            <person name="Schilde C."/>
            <person name="Helps N.R."/>
            <person name="Tunggal B."/>
            <person name="Rivero F."/>
            <person name="John U."/>
            <person name="Schleicher M."/>
            <person name="Eichinger L."/>
            <person name="Platzer M."/>
            <person name="Noegel A.A."/>
            <person name="Schaap P."/>
            <person name="Gloeckner G."/>
        </authorList>
    </citation>
    <scope>NUCLEOTIDE SEQUENCE [LARGE SCALE GENOMIC DNA]</scope>
    <source>
        <strain evidence="2">SH3</strain>
    </source>
</reference>
<organism evidence="1 2">
    <name type="scientific">Cavenderia fasciculata</name>
    <name type="common">Slime mold</name>
    <name type="synonym">Dictyostelium fasciculatum</name>
    <dbReference type="NCBI Taxonomy" id="261658"/>
    <lineage>
        <taxon>Eukaryota</taxon>
        <taxon>Amoebozoa</taxon>
        <taxon>Evosea</taxon>
        <taxon>Eumycetozoa</taxon>
        <taxon>Dictyostelia</taxon>
        <taxon>Acytosteliales</taxon>
        <taxon>Cavenderiaceae</taxon>
        <taxon>Cavenderia</taxon>
    </lineage>
</organism>
<dbReference type="RefSeq" id="XP_004351397.1">
    <property type="nucleotide sequence ID" value="XM_004351345.1"/>
</dbReference>
<dbReference type="Proteomes" id="UP000007797">
    <property type="component" value="Unassembled WGS sequence"/>
</dbReference>
<name>F4QBA9_CACFS</name>
<proteinExistence type="predicted"/>
<keyword evidence="2" id="KW-1185">Reference proteome</keyword>
<evidence type="ECO:0000313" key="1">
    <source>
        <dbReference type="EMBL" id="EGG14881.1"/>
    </source>
</evidence>
<dbReference type="GeneID" id="14866953"/>
<protein>
    <submittedName>
        <fullName evidence="1">Uncharacterized protein</fullName>
    </submittedName>
</protein>
<gene>
    <name evidence="1" type="ORF">DFA_10754</name>
</gene>